<organism evidence="3 4">
    <name type="scientific">Tenebrio molitor</name>
    <name type="common">Yellow mealworm beetle</name>
    <dbReference type="NCBI Taxonomy" id="7067"/>
    <lineage>
        <taxon>Eukaryota</taxon>
        <taxon>Metazoa</taxon>
        <taxon>Ecdysozoa</taxon>
        <taxon>Arthropoda</taxon>
        <taxon>Hexapoda</taxon>
        <taxon>Insecta</taxon>
        <taxon>Pterygota</taxon>
        <taxon>Neoptera</taxon>
        <taxon>Endopterygota</taxon>
        <taxon>Coleoptera</taxon>
        <taxon>Polyphaga</taxon>
        <taxon>Cucujiformia</taxon>
        <taxon>Tenebrionidae</taxon>
        <taxon>Tenebrio</taxon>
    </lineage>
</organism>
<dbReference type="Pfam" id="PF21787">
    <property type="entry name" value="TNP-like_RNaseH_N"/>
    <property type="match status" value="1"/>
</dbReference>
<reference evidence="3" key="1">
    <citation type="journal article" date="2020" name="J Insects Food Feed">
        <title>The yellow mealworm (Tenebrio molitor) genome: a resource for the emerging insects as food and feed industry.</title>
        <authorList>
            <person name="Eriksson T."/>
            <person name="Andere A."/>
            <person name="Kelstrup H."/>
            <person name="Emery V."/>
            <person name="Picard C."/>
        </authorList>
    </citation>
    <scope>NUCLEOTIDE SEQUENCE</scope>
    <source>
        <strain evidence="3">Stoneville</strain>
        <tissue evidence="3">Whole head</tissue>
    </source>
</reference>
<protein>
    <recommendedName>
        <fullName evidence="2">Transposable element P transposase-like RNase H domain-containing protein</fullName>
    </recommendedName>
</protein>
<dbReference type="Proteomes" id="UP000719412">
    <property type="component" value="Unassembled WGS sequence"/>
</dbReference>
<feature type="region of interest" description="Disordered" evidence="1">
    <location>
        <begin position="43"/>
        <end position="66"/>
    </location>
</feature>
<gene>
    <name evidence="3" type="ORF">GEV33_001435</name>
</gene>
<dbReference type="AlphaFoldDB" id="A0A8J6HT59"/>
<evidence type="ECO:0000259" key="2">
    <source>
        <dbReference type="Pfam" id="PF21787"/>
    </source>
</evidence>
<dbReference type="InterPro" id="IPR048365">
    <property type="entry name" value="TNP-like_RNaseH_N"/>
</dbReference>
<evidence type="ECO:0000313" key="3">
    <source>
        <dbReference type="EMBL" id="KAH0821356.1"/>
    </source>
</evidence>
<feature type="region of interest" description="Disordered" evidence="1">
    <location>
        <begin position="104"/>
        <end position="184"/>
    </location>
</feature>
<evidence type="ECO:0000256" key="1">
    <source>
        <dbReference type="SAM" id="MobiDB-lite"/>
    </source>
</evidence>
<proteinExistence type="predicted"/>
<sequence length="411" mass="46179">MAAKDAQKRECDARCGTEMRQGEANGLSDPDFRYRPRQFGERRGKYIKVEQTPCQGFSTSSGQRLRPIRVVQQKNSNRNVAADKGFLHEGQRPYASADKFTTLLDRRHPPGPLRRAGPHTGLSLAEEPESRSNSYLARECCGEEGPRGLSEDTDGVINQRRKKDSEDLPPARSPKDSYWISSPRPGDHKDLLVELQQKKKLNDHQKIKLKDSYSIDKDKGKEVGNVPLAPDINEHIFEQLQKTVGKLNVRDKYCVLMFDEVALDCGLQYNGGLDCIDGLVDLGGSERRANYADHALVFMVKGIYKNWKQPVCFTFCEHTTPTAALAILIKDVVRHVRQTGLHVVASISDQGSTNAAAIKALLNERHQVENKFQGFLVDGEEVLDLYDVPHLLKGIRNSLLNNNLCFTQDRV</sequence>
<feature type="domain" description="Transposable element P transposase-like RNase H" evidence="2">
    <location>
        <begin position="230"/>
        <end position="361"/>
    </location>
</feature>
<dbReference type="EMBL" id="JABDTM020008261">
    <property type="protein sequence ID" value="KAH0821356.1"/>
    <property type="molecule type" value="Genomic_DNA"/>
</dbReference>
<feature type="compositionally biased region" description="Polar residues" evidence="1">
    <location>
        <begin position="52"/>
        <end position="63"/>
    </location>
</feature>
<feature type="compositionally biased region" description="Basic and acidic residues" evidence="1">
    <location>
        <begin position="140"/>
        <end position="150"/>
    </location>
</feature>
<evidence type="ECO:0000313" key="4">
    <source>
        <dbReference type="Proteomes" id="UP000719412"/>
    </source>
</evidence>
<name>A0A8J6HT59_TENMO</name>
<accession>A0A8J6HT59</accession>
<keyword evidence="4" id="KW-1185">Reference proteome</keyword>
<reference evidence="3" key="2">
    <citation type="submission" date="2021-08" db="EMBL/GenBank/DDBJ databases">
        <authorList>
            <person name="Eriksson T."/>
        </authorList>
    </citation>
    <scope>NUCLEOTIDE SEQUENCE</scope>
    <source>
        <strain evidence="3">Stoneville</strain>
        <tissue evidence="3">Whole head</tissue>
    </source>
</reference>
<comment type="caution">
    <text evidence="3">The sequence shown here is derived from an EMBL/GenBank/DDBJ whole genome shotgun (WGS) entry which is preliminary data.</text>
</comment>